<keyword evidence="4" id="KW-1185">Reference proteome</keyword>
<feature type="region of interest" description="Disordered" evidence="2">
    <location>
        <begin position="317"/>
        <end position="343"/>
    </location>
</feature>
<evidence type="ECO:0000256" key="1">
    <source>
        <dbReference type="SAM" id="Coils"/>
    </source>
</evidence>
<keyword evidence="1" id="KW-0175">Coiled coil</keyword>
<evidence type="ECO:0000313" key="4">
    <source>
        <dbReference type="Proteomes" id="UP000242877"/>
    </source>
</evidence>
<protein>
    <submittedName>
        <fullName evidence="3">Uncharacterized protein</fullName>
    </submittedName>
</protein>
<gene>
    <name evidence="3" type="ORF">AAP_02637</name>
</gene>
<dbReference type="EMBL" id="AZGZ01000009">
    <property type="protein sequence ID" value="KZZ93171.1"/>
    <property type="molecule type" value="Genomic_DNA"/>
</dbReference>
<dbReference type="AlphaFoldDB" id="A0A167ZW61"/>
<name>A0A167ZW61_9EURO</name>
<organism evidence="3 4">
    <name type="scientific">Ascosphaera apis ARSEF 7405</name>
    <dbReference type="NCBI Taxonomy" id="392613"/>
    <lineage>
        <taxon>Eukaryota</taxon>
        <taxon>Fungi</taxon>
        <taxon>Dikarya</taxon>
        <taxon>Ascomycota</taxon>
        <taxon>Pezizomycotina</taxon>
        <taxon>Eurotiomycetes</taxon>
        <taxon>Eurotiomycetidae</taxon>
        <taxon>Onygenales</taxon>
        <taxon>Ascosphaeraceae</taxon>
        <taxon>Ascosphaera</taxon>
    </lineage>
</organism>
<feature type="coiled-coil region" evidence="1">
    <location>
        <begin position="188"/>
        <end position="215"/>
    </location>
</feature>
<comment type="caution">
    <text evidence="3">The sequence shown here is derived from an EMBL/GenBank/DDBJ whole genome shotgun (WGS) entry which is preliminary data.</text>
</comment>
<accession>A0A167ZW61</accession>
<proteinExistence type="predicted"/>
<dbReference type="OrthoDB" id="5402392at2759"/>
<dbReference type="Proteomes" id="UP000242877">
    <property type="component" value="Unassembled WGS sequence"/>
</dbReference>
<evidence type="ECO:0000256" key="2">
    <source>
        <dbReference type="SAM" id="MobiDB-lite"/>
    </source>
</evidence>
<evidence type="ECO:0000313" key="3">
    <source>
        <dbReference type="EMBL" id="KZZ93171.1"/>
    </source>
</evidence>
<dbReference type="VEuPathDB" id="FungiDB:AAP_02637"/>
<sequence length="463" mass="51412">MAPAISDPSAVQLAQSLSPYVRSRQEALEIRRTIATFLSSQVVPPTACGNSHLSACTPYGVSEVKSVPAQVEDQIYAEYLAALQANVHANREYHRLIESYRKDREEYEALNNVKGVTSGLQTYAYLLQSRREKEKFEIYREYLGQLTQLEGSQYGYLSLSDEQAQVSQLSQNLASHIGQHDGALGDKKEDVDSLIHRLERAVIQAKAEAQFEAEKLFRIEGRGSTSQVLHSDLSCQQSKVRALLRTRDELVQWVEDALTMSTTEDEKFHADNILKDDLDTSHLRQDGKAFVMEQYDAYLESRKMLLSTITEFLRPVPSKQLQSQRRSRPPLHPQDSFNSSPHDAPTIFSYIAQNVAPLTQAQNVSETQTPASVIAERAAVWAAAAGEARVSTKVAVSGQIEAGEGHLENADAVLEEVYRIMNQNVVEPGVEAEDKSTTLSQTNDCTAVKATGPWSQLKGDISL</sequence>
<reference evidence="3 4" key="1">
    <citation type="journal article" date="2016" name="Genome Biol. Evol.">
        <title>Divergent and convergent evolution of fungal pathogenicity.</title>
        <authorList>
            <person name="Shang Y."/>
            <person name="Xiao G."/>
            <person name="Zheng P."/>
            <person name="Cen K."/>
            <person name="Zhan S."/>
            <person name="Wang C."/>
        </authorList>
    </citation>
    <scope>NUCLEOTIDE SEQUENCE [LARGE SCALE GENOMIC DNA]</scope>
    <source>
        <strain evidence="3 4">ARSEF 7405</strain>
    </source>
</reference>